<sequence>MLALHLPSGKDKHGKRSVPEPPPALPRGLVAADSHPRHSLHRSVTIMSMSAAFLLLWVFETQPLLWAESESPLEPSAEVTLTCQARLETVDFQLLKNGVAQEPVHLDAPAIKHQFLLTGDTRGRYRCRSGLSAGWTRLSELLELTGPTGPRPYSPTVLRGIND</sequence>
<proteinExistence type="predicted"/>
<comment type="caution">
    <text evidence="2">The sequence shown here is derived from an EMBL/GenBank/DDBJ whole genome shotgun (WGS) entry which is preliminary data.</text>
</comment>
<dbReference type="InterPro" id="IPR013783">
    <property type="entry name" value="Ig-like_fold"/>
</dbReference>
<accession>A0ABQ9TXM0</accession>
<reference evidence="2 3" key="1">
    <citation type="submission" date="2023-05" db="EMBL/GenBank/DDBJ databases">
        <title>B98-5 Cell Line De Novo Hybrid Assembly: An Optical Mapping Approach.</title>
        <authorList>
            <person name="Kananen K."/>
            <person name="Auerbach J.A."/>
            <person name="Kautto E."/>
            <person name="Blachly J.S."/>
        </authorList>
    </citation>
    <scope>NUCLEOTIDE SEQUENCE [LARGE SCALE GENOMIC DNA]</scope>
    <source>
        <strain evidence="2">B95-8</strain>
        <tissue evidence="2">Cell line</tissue>
    </source>
</reference>
<dbReference type="Proteomes" id="UP001266305">
    <property type="component" value="Unassembled WGS sequence"/>
</dbReference>
<dbReference type="Gene3D" id="2.60.40.10">
    <property type="entry name" value="Immunoglobulins"/>
    <property type="match status" value="1"/>
</dbReference>
<evidence type="ECO:0000256" key="1">
    <source>
        <dbReference type="SAM" id="MobiDB-lite"/>
    </source>
</evidence>
<feature type="region of interest" description="Disordered" evidence="1">
    <location>
        <begin position="1"/>
        <end position="28"/>
    </location>
</feature>
<evidence type="ECO:0000313" key="2">
    <source>
        <dbReference type="EMBL" id="KAK2089304.1"/>
    </source>
</evidence>
<gene>
    <name evidence="2" type="primary">A1BG_4</name>
    <name evidence="2" type="ORF">P7K49_035211</name>
</gene>
<keyword evidence="3" id="KW-1185">Reference proteome</keyword>
<dbReference type="SUPFAM" id="SSF48726">
    <property type="entry name" value="Immunoglobulin"/>
    <property type="match status" value="1"/>
</dbReference>
<dbReference type="InterPro" id="IPR036179">
    <property type="entry name" value="Ig-like_dom_sf"/>
</dbReference>
<protein>
    <submittedName>
        <fullName evidence="2">Alpha-1B-glycoprotein</fullName>
    </submittedName>
</protein>
<dbReference type="EMBL" id="JASSZA010000019">
    <property type="protein sequence ID" value="KAK2089304.1"/>
    <property type="molecule type" value="Genomic_DNA"/>
</dbReference>
<name>A0ABQ9TXM0_SAGOE</name>
<organism evidence="2 3">
    <name type="scientific">Saguinus oedipus</name>
    <name type="common">Cotton-top tamarin</name>
    <name type="synonym">Oedipomidas oedipus</name>
    <dbReference type="NCBI Taxonomy" id="9490"/>
    <lineage>
        <taxon>Eukaryota</taxon>
        <taxon>Metazoa</taxon>
        <taxon>Chordata</taxon>
        <taxon>Craniata</taxon>
        <taxon>Vertebrata</taxon>
        <taxon>Euteleostomi</taxon>
        <taxon>Mammalia</taxon>
        <taxon>Eutheria</taxon>
        <taxon>Euarchontoglires</taxon>
        <taxon>Primates</taxon>
        <taxon>Haplorrhini</taxon>
        <taxon>Platyrrhini</taxon>
        <taxon>Cebidae</taxon>
        <taxon>Callitrichinae</taxon>
        <taxon>Saguinus</taxon>
    </lineage>
</organism>
<evidence type="ECO:0000313" key="3">
    <source>
        <dbReference type="Proteomes" id="UP001266305"/>
    </source>
</evidence>